<evidence type="ECO:0008006" key="3">
    <source>
        <dbReference type="Google" id="ProtNLM"/>
    </source>
</evidence>
<proteinExistence type="predicted"/>
<dbReference type="Proteomes" id="UP001432322">
    <property type="component" value="Unassembled WGS sequence"/>
</dbReference>
<protein>
    <recommendedName>
        <fullName evidence="3">BTB domain-containing protein</fullName>
    </recommendedName>
</protein>
<feature type="non-terminal residue" evidence="1">
    <location>
        <position position="1"/>
    </location>
</feature>
<accession>A0AAV5WA02</accession>
<evidence type="ECO:0000313" key="2">
    <source>
        <dbReference type="Proteomes" id="UP001432322"/>
    </source>
</evidence>
<dbReference type="AlphaFoldDB" id="A0AAV5WA02"/>
<name>A0AAV5WA02_9BILA</name>
<organism evidence="1 2">
    <name type="scientific">Pristionchus fissidentatus</name>
    <dbReference type="NCBI Taxonomy" id="1538716"/>
    <lineage>
        <taxon>Eukaryota</taxon>
        <taxon>Metazoa</taxon>
        <taxon>Ecdysozoa</taxon>
        <taxon>Nematoda</taxon>
        <taxon>Chromadorea</taxon>
        <taxon>Rhabditida</taxon>
        <taxon>Rhabditina</taxon>
        <taxon>Diplogasteromorpha</taxon>
        <taxon>Diplogasteroidea</taxon>
        <taxon>Neodiplogasteridae</taxon>
        <taxon>Pristionchus</taxon>
    </lineage>
</organism>
<sequence length="317" mass="36047">RICRKLYPMVGMTPLEGSRKRKLFDADWEWSSVSCSIHTLFLLSGKRVEIQLFFDSARWSLCDSPLIDNLDDLSIVFYSKSVESCHASFTLKAGENEFKSVDCNESSARFRVGAVLSWMIGEKEVIGQGRNGKKRRNEEGEEEDDVCMVTINLDTIHSPSSSIAWDDALSFLERGGKRGIQLSEKTKIHPEIVSLHSSYFLSLLFGEFKESSLEWIDLSSFSIFDVGLLFALPVPSKRTTFGETSLQCLNTMTVCRLILLSDRFSFLILLDRLIHLLKERINLMHSRANGIFESIMEIVEVTRREDVMTTFVNASID</sequence>
<keyword evidence="2" id="KW-1185">Reference proteome</keyword>
<dbReference type="EMBL" id="BTSY01000005">
    <property type="protein sequence ID" value="GMT28819.1"/>
    <property type="molecule type" value="Genomic_DNA"/>
</dbReference>
<evidence type="ECO:0000313" key="1">
    <source>
        <dbReference type="EMBL" id="GMT28819.1"/>
    </source>
</evidence>
<reference evidence="1" key="1">
    <citation type="submission" date="2023-10" db="EMBL/GenBank/DDBJ databases">
        <title>Genome assembly of Pristionchus species.</title>
        <authorList>
            <person name="Yoshida K."/>
            <person name="Sommer R.J."/>
        </authorList>
    </citation>
    <scope>NUCLEOTIDE SEQUENCE</scope>
    <source>
        <strain evidence="1">RS5133</strain>
    </source>
</reference>
<gene>
    <name evidence="1" type="ORF">PFISCL1PPCAC_20116</name>
</gene>
<comment type="caution">
    <text evidence="1">The sequence shown here is derived from an EMBL/GenBank/DDBJ whole genome shotgun (WGS) entry which is preliminary data.</text>
</comment>